<dbReference type="Proteomes" id="UP000250299">
    <property type="component" value="Chromosome"/>
</dbReference>
<dbReference type="EMBL" id="CP029693">
    <property type="protein sequence ID" value="AWY40066.1"/>
    <property type="molecule type" value="Genomic_DNA"/>
</dbReference>
<organism evidence="2 3">
    <name type="scientific">Pseudomonas putida</name>
    <name type="common">Arthrobacter siderocapsulatus</name>
    <dbReference type="NCBI Taxonomy" id="303"/>
    <lineage>
        <taxon>Bacteria</taxon>
        <taxon>Pseudomonadati</taxon>
        <taxon>Pseudomonadota</taxon>
        <taxon>Gammaproteobacteria</taxon>
        <taxon>Pseudomonadales</taxon>
        <taxon>Pseudomonadaceae</taxon>
        <taxon>Pseudomonas</taxon>
    </lineage>
</organism>
<dbReference type="AlphaFoldDB" id="A0A2Z4RGE3"/>
<reference evidence="2 3" key="1">
    <citation type="submission" date="2018-05" db="EMBL/GenBank/DDBJ databases">
        <title>Whole genome sequence of Pseudomonas putida JBC17.</title>
        <authorList>
            <person name="Lee Y.H."/>
            <person name="David K."/>
        </authorList>
    </citation>
    <scope>NUCLEOTIDE SEQUENCE [LARGE SCALE GENOMIC DNA]</scope>
    <source>
        <strain evidence="2 3">JBC17</strain>
    </source>
</reference>
<dbReference type="Pfam" id="PF07044">
    <property type="entry name" value="DUF1329"/>
    <property type="match status" value="1"/>
</dbReference>
<dbReference type="InterPro" id="IPR010752">
    <property type="entry name" value="DUF1329"/>
</dbReference>
<dbReference type="RefSeq" id="WP_096511900.1">
    <property type="nucleotide sequence ID" value="NZ_CP029693.1"/>
</dbReference>
<sequence>MNYKNMMVWGAASLLFAGQVLAAPTDEEIKQLGTSLTPLGAIKAGNANGTIPSWEGGLCTAPAGYKPIMGDKGGSPYVDPFANEKPVLSITAANMAQYKDKLDVGTQELFKRYPDSYRLDIYPTHRTACYPKWVYDNTISRVKNPQLAGSAPGLINAHAQYPFPIPKNGYEAMWNASVKFELPYSEGTQAAYLIDNNGGVTLTNVQKIENRNLFWDNTIDTVPDNQPFWALIASTMSPAASAGVKQMRHAFLNTSERDNMAWSYVPGQRRVRLAPEFKYDTVSTSSGGVLLFDEINGFDGKMDKFDFKLVGRREMYVPYNAYRTWAADPVAINTPKHLNPDYLRWELHRVWEVEATLKPGERHVQKVKRFYLDEDSWSILTYVAEDQAGKVHHLMYQPAVQQYEKPGYRNGQYVLYDMTKNVYSNGSLMGAPKMTGFYKVDPYPANYFSSGALSGSGVR</sequence>
<feature type="chain" id="PRO_5016302785" evidence="1">
    <location>
        <begin position="23"/>
        <end position="459"/>
    </location>
</feature>
<feature type="signal peptide" evidence="1">
    <location>
        <begin position="1"/>
        <end position="22"/>
    </location>
</feature>
<protein>
    <submittedName>
        <fullName evidence="2">DUF1329 domain-containing protein</fullName>
    </submittedName>
</protein>
<evidence type="ECO:0000313" key="2">
    <source>
        <dbReference type="EMBL" id="AWY40066.1"/>
    </source>
</evidence>
<dbReference type="Gene3D" id="2.50.20.10">
    <property type="entry name" value="Lipoprotein localisation LolA/LolB/LppX"/>
    <property type="match status" value="1"/>
</dbReference>
<dbReference type="OrthoDB" id="178023at2"/>
<name>A0A2Z4RGE3_PSEPU</name>
<proteinExistence type="predicted"/>
<keyword evidence="1" id="KW-0732">Signal</keyword>
<evidence type="ECO:0000313" key="3">
    <source>
        <dbReference type="Proteomes" id="UP000250299"/>
    </source>
</evidence>
<evidence type="ECO:0000256" key="1">
    <source>
        <dbReference type="SAM" id="SignalP"/>
    </source>
</evidence>
<gene>
    <name evidence="2" type="ORF">DKY63_09195</name>
</gene>
<accession>A0A2Z4RGE3</accession>